<dbReference type="Proteomes" id="UP000799118">
    <property type="component" value="Unassembled WGS sequence"/>
</dbReference>
<name>A0A6A4IS58_9AGAR</name>
<gene>
    <name evidence="3" type="ORF">BT96DRAFT_961680</name>
</gene>
<keyword evidence="1" id="KW-0175">Coiled coil</keyword>
<evidence type="ECO:0000256" key="1">
    <source>
        <dbReference type="SAM" id="Coils"/>
    </source>
</evidence>
<evidence type="ECO:0000313" key="4">
    <source>
        <dbReference type="Proteomes" id="UP000799118"/>
    </source>
</evidence>
<keyword evidence="4" id="KW-1185">Reference proteome</keyword>
<feature type="compositionally biased region" description="Polar residues" evidence="2">
    <location>
        <begin position="1"/>
        <end position="17"/>
    </location>
</feature>
<evidence type="ECO:0000313" key="3">
    <source>
        <dbReference type="EMBL" id="KAE9411047.1"/>
    </source>
</evidence>
<feature type="region of interest" description="Disordered" evidence="2">
    <location>
        <begin position="35"/>
        <end position="56"/>
    </location>
</feature>
<proteinExistence type="predicted"/>
<dbReference type="OrthoDB" id="3245901at2759"/>
<reference evidence="3" key="1">
    <citation type="journal article" date="2019" name="Environ. Microbiol.">
        <title>Fungal ecological strategies reflected in gene transcription - a case study of two litter decomposers.</title>
        <authorList>
            <person name="Barbi F."/>
            <person name="Kohler A."/>
            <person name="Barry K."/>
            <person name="Baskaran P."/>
            <person name="Daum C."/>
            <person name="Fauchery L."/>
            <person name="Ihrmark K."/>
            <person name="Kuo A."/>
            <person name="LaButti K."/>
            <person name="Lipzen A."/>
            <person name="Morin E."/>
            <person name="Grigoriev I.V."/>
            <person name="Henrissat B."/>
            <person name="Lindahl B."/>
            <person name="Martin F."/>
        </authorList>
    </citation>
    <scope>NUCLEOTIDE SEQUENCE</scope>
    <source>
        <strain evidence="3">JB14</strain>
    </source>
</reference>
<accession>A0A6A4IS58</accession>
<dbReference type="EMBL" id="ML769384">
    <property type="protein sequence ID" value="KAE9411047.1"/>
    <property type="molecule type" value="Genomic_DNA"/>
</dbReference>
<dbReference type="AlphaFoldDB" id="A0A6A4IS58"/>
<sequence length="183" mass="20172">MNSYHTYPNSATPNTFLPPSCPPIKTESSQICLSASANPPPLSSDSNRAAGSAGSSALRDGVVHPYARLYAKREEAKRRKIWSHAFEKSLFDPSTLGSPHRRTIYQASLEAHVDRLHAQLLSLGFWPVPLDQLEPFKGLNSKTAKSMVAGLQYNSSQLKLKLLELERANEGLERTLMNKKAGI</sequence>
<feature type="coiled-coil region" evidence="1">
    <location>
        <begin position="155"/>
        <end position="182"/>
    </location>
</feature>
<organism evidence="3 4">
    <name type="scientific">Gymnopus androsaceus JB14</name>
    <dbReference type="NCBI Taxonomy" id="1447944"/>
    <lineage>
        <taxon>Eukaryota</taxon>
        <taxon>Fungi</taxon>
        <taxon>Dikarya</taxon>
        <taxon>Basidiomycota</taxon>
        <taxon>Agaricomycotina</taxon>
        <taxon>Agaricomycetes</taxon>
        <taxon>Agaricomycetidae</taxon>
        <taxon>Agaricales</taxon>
        <taxon>Marasmiineae</taxon>
        <taxon>Omphalotaceae</taxon>
        <taxon>Gymnopus</taxon>
    </lineage>
</organism>
<protein>
    <submittedName>
        <fullName evidence="3">Uncharacterized protein</fullName>
    </submittedName>
</protein>
<feature type="region of interest" description="Disordered" evidence="2">
    <location>
        <begin position="1"/>
        <end position="20"/>
    </location>
</feature>
<evidence type="ECO:0000256" key="2">
    <source>
        <dbReference type="SAM" id="MobiDB-lite"/>
    </source>
</evidence>